<sequence>SCGSCRYPLNLSSSNRVTSTIDSKYRRSISKGYFSFRSIDPSRFTQVDKLNCIPISWGVYSPKTKLLCRNCGVLIGYGYSQRPMLCGMDQTNASASSYKKIKVKIKALNPSED</sequence>
<reference evidence="1 2" key="1">
    <citation type="journal article" date="2013" name="BMC Genomics">
        <title>The miniature genome of a carnivorous plant Genlisea aurea contains a low number of genes and short non-coding sequences.</title>
        <authorList>
            <person name="Leushkin E.V."/>
            <person name="Sutormin R.A."/>
            <person name="Nabieva E.R."/>
            <person name="Penin A.A."/>
            <person name="Kondrashov A.S."/>
            <person name="Logacheva M.D."/>
        </authorList>
    </citation>
    <scope>NUCLEOTIDE SEQUENCE [LARGE SCALE GENOMIC DNA]</scope>
</reference>
<evidence type="ECO:0008006" key="3">
    <source>
        <dbReference type="Google" id="ProtNLM"/>
    </source>
</evidence>
<dbReference type="EMBL" id="AUSU01001464">
    <property type="protein sequence ID" value="EPS70954.1"/>
    <property type="molecule type" value="Genomic_DNA"/>
</dbReference>
<protein>
    <recommendedName>
        <fullName evidence="3">CENP-V/GFA domain-containing protein</fullName>
    </recommendedName>
</protein>
<evidence type="ECO:0000313" key="1">
    <source>
        <dbReference type="EMBL" id="EPS70954.1"/>
    </source>
</evidence>
<dbReference type="OrthoDB" id="678806at2759"/>
<comment type="caution">
    <text evidence="1">The sequence shown here is derived from an EMBL/GenBank/DDBJ whole genome shotgun (WGS) entry which is preliminary data.</text>
</comment>
<feature type="non-terminal residue" evidence="1">
    <location>
        <position position="113"/>
    </location>
</feature>
<keyword evidence="2" id="KW-1185">Reference proteome</keyword>
<gene>
    <name evidence="1" type="ORF">M569_03805</name>
</gene>
<dbReference type="Pfam" id="PF24046">
    <property type="entry name" value="At4g08330"/>
    <property type="match status" value="1"/>
</dbReference>
<proteinExistence type="predicted"/>
<evidence type="ECO:0000313" key="2">
    <source>
        <dbReference type="Proteomes" id="UP000015453"/>
    </source>
</evidence>
<dbReference type="AlphaFoldDB" id="S8CUA5"/>
<organism evidence="1 2">
    <name type="scientific">Genlisea aurea</name>
    <dbReference type="NCBI Taxonomy" id="192259"/>
    <lineage>
        <taxon>Eukaryota</taxon>
        <taxon>Viridiplantae</taxon>
        <taxon>Streptophyta</taxon>
        <taxon>Embryophyta</taxon>
        <taxon>Tracheophyta</taxon>
        <taxon>Spermatophyta</taxon>
        <taxon>Magnoliopsida</taxon>
        <taxon>eudicotyledons</taxon>
        <taxon>Gunneridae</taxon>
        <taxon>Pentapetalae</taxon>
        <taxon>asterids</taxon>
        <taxon>lamiids</taxon>
        <taxon>Lamiales</taxon>
        <taxon>Lentibulariaceae</taxon>
        <taxon>Genlisea</taxon>
    </lineage>
</organism>
<accession>S8CUA5</accession>
<dbReference type="PANTHER" id="PTHR33674:SF3">
    <property type="entry name" value="YIPPEE DOMAIN-CONTAINING PROTEIN"/>
    <property type="match status" value="1"/>
</dbReference>
<dbReference type="Proteomes" id="UP000015453">
    <property type="component" value="Unassembled WGS sequence"/>
</dbReference>
<dbReference type="PANTHER" id="PTHR33674">
    <property type="entry name" value="METHIONINE-S-OXIDE REDUCTASE"/>
    <property type="match status" value="1"/>
</dbReference>
<name>S8CUA5_9LAMI</name>
<dbReference type="InterPro" id="IPR045282">
    <property type="entry name" value="At4g08330-like"/>
</dbReference>
<feature type="non-terminal residue" evidence="1">
    <location>
        <position position="1"/>
    </location>
</feature>